<evidence type="ECO:0000313" key="3">
    <source>
        <dbReference type="Proteomes" id="UP001597124"/>
    </source>
</evidence>
<comment type="caution">
    <text evidence="2">The sequence shown here is derived from an EMBL/GenBank/DDBJ whole genome shotgun (WGS) entry which is preliminary data.</text>
</comment>
<dbReference type="InterPro" id="IPR037401">
    <property type="entry name" value="SnoaL-like"/>
</dbReference>
<evidence type="ECO:0000313" key="2">
    <source>
        <dbReference type="EMBL" id="MFD0847277.1"/>
    </source>
</evidence>
<dbReference type="SUPFAM" id="SSF54427">
    <property type="entry name" value="NTF2-like"/>
    <property type="match status" value="1"/>
</dbReference>
<feature type="domain" description="SnoaL-like" evidence="1">
    <location>
        <begin position="12"/>
        <end position="132"/>
    </location>
</feature>
<protein>
    <submittedName>
        <fullName evidence="2">Nuclear transport factor 2 family protein</fullName>
    </submittedName>
</protein>
<dbReference type="Pfam" id="PF13577">
    <property type="entry name" value="SnoaL_4"/>
    <property type="match status" value="1"/>
</dbReference>
<dbReference type="Gene3D" id="3.10.450.50">
    <property type="match status" value="1"/>
</dbReference>
<reference evidence="3" key="1">
    <citation type="journal article" date="2019" name="Int. J. Syst. Evol. Microbiol.">
        <title>The Global Catalogue of Microorganisms (GCM) 10K type strain sequencing project: providing services to taxonomists for standard genome sequencing and annotation.</title>
        <authorList>
            <consortium name="The Broad Institute Genomics Platform"/>
            <consortium name="The Broad Institute Genome Sequencing Center for Infectious Disease"/>
            <person name="Wu L."/>
            <person name="Ma J."/>
        </authorList>
    </citation>
    <scope>NUCLEOTIDE SEQUENCE [LARGE SCALE GENOMIC DNA]</scope>
    <source>
        <strain evidence="3">CCUG 52537</strain>
    </source>
</reference>
<proteinExistence type="predicted"/>
<accession>A0ABW3C128</accession>
<evidence type="ECO:0000259" key="1">
    <source>
        <dbReference type="Pfam" id="PF13577"/>
    </source>
</evidence>
<dbReference type="InterPro" id="IPR032710">
    <property type="entry name" value="NTF2-like_dom_sf"/>
</dbReference>
<dbReference type="CDD" id="cd00531">
    <property type="entry name" value="NTF2_like"/>
    <property type="match status" value="1"/>
</dbReference>
<name>A0ABW3C128_SPHXN</name>
<dbReference type="EMBL" id="JBHTIK010000002">
    <property type="protein sequence ID" value="MFD0847277.1"/>
    <property type="molecule type" value="Genomic_DNA"/>
</dbReference>
<keyword evidence="3" id="KW-1185">Reference proteome</keyword>
<sequence length="189" mass="21854">MNSENEIRNFIAESQIMKKLHLYARGCDRGDLEIMKSIYHPDAQEEHGIFSGNGHDFCDFVVSFVATVDSVTHYITNAIIEVDGNIAHSESSFFVATIGISDENGEKIDLLMGGRYFDRFERREADWKIAHRQVSFDWYTRAPKSSSWDDPLVQQWTMRGRKDKQDHVYRFLEERSVGARMGTLPPEQN</sequence>
<organism evidence="2 3">
    <name type="scientific">Sphingosinicella xenopeptidilytica</name>
    <dbReference type="NCBI Taxonomy" id="364098"/>
    <lineage>
        <taxon>Bacteria</taxon>
        <taxon>Pseudomonadati</taxon>
        <taxon>Pseudomonadota</taxon>
        <taxon>Alphaproteobacteria</taxon>
        <taxon>Sphingomonadales</taxon>
        <taxon>Sphingosinicellaceae</taxon>
        <taxon>Sphingosinicella</taxon>
    </lineage>
</organism>
<dbReference type="Proteomes" id="UP001597124">
    <property type="component" value="Unassembled WGS sequence"/>
</dbReference>
<dbReference type="RefSeq" id="WP_381486005.1">
    <property type="nucleotide sequence ID" value="NZ_JBHTIK010000002.1"/>
</dbReference>
<gene>
    <name evidence="2" type="ORF">ACFQ00_02995</name>
</gene>